<dbReference type="InterPro" id="IPR000719">
    <property type="entry name" value="Prot_kinase_dom"/>
</dbReference>
<evidence type="ECO:0000313" key="9">
    <source>
        <dbReference type="Proteomes" id="UP000316096"/>
    </source>
</evidence>
<dbReference type="CDD" id="cd14014">
    <property type="entry name" value="STKc_PknB_like"/>
    <property type="match status" value="1"/>
</dbReference>
<evidence type="ECO:0000313" key="8">
    <source>
        <dbReference type="EMBL" id="TQL96745.1"/>
    </source>
</evidence>
<comment type="caution">
    <text evidence="8">The sequence shown here is derived from an EMBL/GenBank/DDBJ whole genome shotgun (WGS) entry which is preliminary data.</text>
</comment>
<dbReference type="OrthoDB" id="3778994at2"/>
<evidence type="ECO:0000256" key="3">
    <source>
        <dbReference type="ARBA" id="ARBA00022741"/>
    </source>
</evidence>
<dbReference type="GO" id="GO:0005524">
    <property type="term" value="F:ATP binding"/>
    <property type="evidence" value="ECO:0007669"/>
    <property type="project" value="UniProtKB-KW"/>
</dbReference>
<keyword evidence="3" id="KW-0547">Nucleotide-binding</keyword>
<accession>A0A543CI28</accession>
<dbReference type="InterPro" id="IPR050660">
    <property type="entry name" value="NEK_Ser/Thr_kinase"/>
</dbReference>
<evidence type="ECO:0000256" key="1">
    <source>
        <dbReference type="ARBA" id="ARBA00012513"/>
    </source>
</evidence>
<organism evidence="8 9">
    <name type="scientific">Actinoallomurus bryophytorum</name>
    <dbReference type="NCBI Taxonomy" id="1490222"/>
    <lineage>
        <taxon>Bacteria</taxon>
        <taxon>Bacillati</taxon>
        <taxon>Actinomycetota</taxon>
        <taxon>Actinomycetes</taxon>
        <taxon>Streptosporangiales</taxon>
        <taxon>Thermomonosporaceae</taxon>
        <taxon>Actinoallomurus</taxon>
    </lineage>
</organism>
<dbReference type="RefSeq" id="WP_141955567.1">
    <property type="nucleotide sequence ID" value="NZ_VFOZ01000001.1"/>
</dbReference>
<dbReference type="GO" id="GO:0004674">
    <property type="term" value="F:protein serine/threonine kinase activity"/>
    <property type="evidence" value="ECO:0007669"/>
    <property type="project" value="UniProtKB-KW"/>
</dbReference>
<evidence type="ECO:0000259" key="7">
    <source>
        <dbReference type="PROSITE" id="PS50011"/>
    </source>
</evidence>
<dbReference type="PANTHER" id="PTHR43671">
    <property type="entry name" value="SERINE/THREONINE-PROTEIN KINASE NEK"/>
    <property type="match status" value="1"/>
</dbReference>
<dbReference type="Proteomes" id="UP000316096">
    <property type="component" value="Unassembled WGS sequence"/>
</dbReference>
<dbReference type="Gene3D" id="3.30.200.20">
    <property type="entry name" value="Phosphorylase Kinase, domain 1"/>
    <property type="match status" value="1"/>
</dbReference>
<sequence>MKTPAILQAFKNDLLPADAQLLQADDPVEIGGHRLTGRLRSSGTGDVYLARGRGAGLVAIKTTHAGTTEPGPVRARLRAEAACSRRLPSSCTTRLLHDGTAETPPFLVSEHLEGPSLERVIDVKGPLPGAMVTALATDLAQALETIHDEKIVHGNLTPANVLLTKDGLRVIDFGVAQEISTSDEPAEIGAVADNPGWLAPELLTGGPPETSCDIFGWGCLVTYAATGHTPFGGTGSGCTALDTGALAGHLRRMVDAAVGEDPAGRPSATELASRLAEPPPVDDTEEPHAVPPVRRRRIRTRAAVPVLAALVGALIAVPTATEHSPAPPPTAHAPSSPPKKPAPKSNTAAMSLQGAPPAPPPAPKTTSRPQSQQRSRRGTIWMSCGGWCAMPDPKPPAKRPRPPGWRITWEPGG</sequence>
<dbReference type="Gene3D" id="1.10.510.10">
    <property type="entry name" value="Transferase(Phosphotransferase) domain 1"/>
    <property type="match status" value="1"/>
</dbReference>
<evidence type="ECO:0000256" key="5">
    <source>
        <dbReference type="ARBA" id="ARBA00022840"/>
    </source>
</evidence>
<feature type="region of interest" description="Disordered" evidence="6">
    <location>
        <begin position="260"/>
        <end position="294"/>
    </location>
</feature>
<evidence type="ECO:0000256" key="2">
    <source>
        <dbReference type="ARBA" id="ARBA00022679"/>
    </source>
</evidence>
<dbReference type="AlphaFoldDB" id="A0A543CI28"/>
<keyword evidence="4 8" id="KW-0418">Kinase</keyword>
<keyword evidence="8" id="KW-0723">Serine/threonine-protein kinase</keyword>
<keyword evidence="5" id="KW-0067">ATP-binding</keyword>
<feature type="domain" description="Protein kinase" evidence="7">
    <location>
        <begin position="33"/>
        <end position="281"/>
    </location>
</feature>
<dbReference type="EC" id="2.7.11.1" evidence="1"/>
<dbReference type="SUPFAM" id="SSF56112">
    <property type="entry name" value="Protein kinase-like (PK-like)"/>
    <property type="match status" value="1"/>
</dbReference>
<name>A0A543CI28_9ACTN</name>
<reference evidence="8 9" key="1">
    <citation type="submission" date="2019-06" db="EMBL/GenBank/DDBJ databases">
        <title>Sequencing the genomes of 1000 actinobacteria strains.</title>
        <authorList>
            <person name="Klenk H.-P."/>
        </authorList>
    </citation>
    <scope>NUCLEOTIDE SEQUENCE [LARGE SCALE GENOMIC DNA]</scope>
    <source>
        <strain evidence="8 9">DSM 102200</strain>
    </source>
</reference>
<gene>
    <name evidence="8" type="ORF">FB559_2297</name>
</gene>
<dbReference type="Pfam" id="PF00069">
    <property type="entry name" value="Pkinase"/>
    <property type="match status" value="1"/>
</dbReference>
<evidence type="ECO:0000256" key="4">
    <source>
        <dbReference type="ARBA" id="ARBA00022777"/>
    </source>
</evidence>
<proteinExistence type="predicted"/>
<feature type="region of interest" description="Disordered" evidence="6">
    <location>
        <begin position="321"/>
        <end position="413"/>
    </location>
</feature>
<keyword evidence="9" id="KW-1185">Reference proteome</keyword>
<keyword evidence="2" id="KW-0808">Transferase</keyword>
<dbReference type="InterPro" id="IPR011009">
    <property type="entry name" value="Kinase-like_dom_sf"/>
</dbReference>
<dbReference type="PANTHER" id="PTHR43671:SF13">
    <property type="entry name" value="SERINE_THREONINE-PROTEIN KINASE NEK2"/>
    <property type="match status" value="1"/>
</dbReference>
<evidence type="ECO:0000256" key="6">
    <source>
        <dbReference type="SAM" id="MobiDB-lite"/>
    </source>
</evidence>
<dbReference type="PROSITE" id="PS50011">
    <property type="entry name" value="PROTEIN_KINASE_DOM"/>
    <property type="match status" value="1"/>
</dbReference>
<dbReference type="EMBL" id="VFOZ01000001">
    <property type="protein sequence ID" value="TQL96745.1"/>
    <property type="molecule type" value="Genomic_DNA"/>
</dbReference>
<feature type="compositionally biased region" description="Pro residues" evidence="6">
    <location>
        <begin position="325"/>
        <end position="340"/>
    </location>
</feature>
<protein>
    <recommendedName>
        <fullName evidence="1">non-specific serine/threonine protein kinase</fullName>
        <ecNumber evidence="1">2.7.11.1</ecNumber>
    </recommendedName>
</protein>